<keyword evidence="8" id="KW-1185">Reference proteome</keyword>
<keyword evidence="5" id="KW-0732">Signal</keyword>
<dbReference type="Pfam" id="PF01437">
    <property type="entry name" value="PSI"/>
    <property type="match status" value="1"/>
</dbReference>
<feature type="chain" id="PRO_5043953235" description="PSI domain-containing protein" evidence="5">
    <location>
        <begin position="24"/>
        <end position="465"/>
    </location>
</feature>
<keyword evidence="2" id="KW-0472">Membrane</keyword>
<comment type="subcellular location">
    <subcellularLocation>
        <location evidence="1">Membrane</location>
    </subcellularLocation>
</comment>
<feature type="compositionally biased region" description="Acidic residues" evidence="4">
    <location>
        <begin position="427"/>
        <end position="440"/>
    </location>
</feature>
<proteinExistence type="predicted"/>
<dbReference type="InterPro" id="IPR002165">
    <property type="entry name" value="Plexin_repeat"/>
</dbReference>
<evidence type="ECO:0000313" key="7">
    <source>
        <dbReference type="EMBL" id="CAG9316554.1"/>
    </source>
</evidence>
<feature type="compositionally biased region" description="Acidic residues" evidence="4">
    <location>
        <begin position="370"/>
        <end position="381"/>
    </location>
</feature>
<feature type="domain" description="PSI" evidence="6">
    <location>
        <begin position="168"/>
        <end position="217"/>
    </location>
</feature>
<dbReference type="SMART" id="SM00423">
    <property type="entry name" value="PSI"/>
    <property type="match status" value="2"/>
</dbReference>
<evidence type="ECO:0000256" key="5">
    <source>
        <dbReference type="SAM" id="SignalP"/>
    </source>
</evidence>
<organism evidence="7 8">
    <name type="scientific">Blepharisma stoltei</name>
    <dbReference type="NCBI Taxonomy" id="1481888"/>
    <lineage>
        <taxon>Eukaryota</taxon>
        <taxon>Sar</taxon>
        <taxon>Alveolata</taxon>
        <taxon>Ciliophora</taxon>
        <taxon>Postciliodesmatophora</taxon>
        <taxon>Heterotrichea</taxon>
        <taxon>Heterotrichida</taxon>
        <taxon>Blepharismidae</taxon>
        <taxon>Blepharisma</taxon>
    </lineage>
</organism>
<protein>
    <recommendedName>
        <fullName evidence="6">PSI domain-containing protein</fullName>
    </recommendedName>
</protein>
<gene>
    <name evidence="7" type="ORF">BSTOLATCC_MIC16663</name>
</gene>
<dbReference type="Proteomes" id="UP001162131">
    <property type="component" value="Unassembled WGS sequence"/>
</dbReference>
<sequence>MSKYKSFALVISWLAFFGFSTESSPSFLQTAIYQSDQSTSKGTLANGIEELDSNLSDISGQTKDSLEVLNDQESSEIKITDTFATSTINYQLYELNSLLDSVQSDIDDFEAQLDAIEDCDGYHTCTDCTVDSKCVWCPSEKTCVAGDETGPEDNVCENFKYGECDSVGCDFYNTCSTCLLDPECGWCENYCVPGTSEGSSLCTGDYYHVYGANNVCPKKSVSKPGDLVIDLFESNSEKKEKINYILERLYSLESSLEESIEETNSKLASINQQSEEGTSVEVTDTTVKSQNDGLGDQVDEIYEEEINDERAWQNELADNTTATTVDEINQLLIESENEMNENVDESYALLEEEIDWLEGNITAEIDELEQEYEETESEFNENQEAQAEADAAAAQTTTDTTTTDSSTTSTDESGTETTDQTSTESSETGDADSAETEEASSESVFLQFSSYLFTRSKLLLSNISN</sequence>
<evidence type="ECO:0000256" key="1">
    <source>
        <dbReference type="ARBA" id="ARBA00004370"/>
    </source>
</evidence>
<dbReference type="GO" id="GO:0016020">
    <property type="term" value="C:membrane"/>
    <property type="evidence" value="ECO:0007669"/>
    <property type="project" value="UniProtKB-SubCell"/>
</dbReference>
<dbReference type="AlphaFoldDB" id="A0AAU9J783"/>
<feature type="signal peptide" evidence="5">
    <location>
        <begin position="1"/>
        <end position="23"/>
    </location>
</feature>
<feature type="region of interest" description="Disordered" evidence="4">
    <location>
        <begin position="370"/>
        <end position="443"/>
    </location>
</feature>
<evidence type="ECO:0000259" key="6">
    <source>
        <dbReference type="SMART" id="SM00423"/>
    </source>
</evidence>
<keyword evidence="3" id="KW-0325">Glycoprotein</keyword>
<feature type="domain" description="PSI" evidence="6">
    <location>
        <begin position="118"/>
        <end position="157"/>
    </location>
</feature>
<evidence type="ECO:0000256" key="4">
    <source>
        <dbReference type="SAM" id="MobiDB-lite"/>
    </source>
</evidence>
<evidence type="ECO:0000256" key="3">
    <source>
        <dbReference type="ARBA" id="ARBA00023180"/>
    </source>
</evidence>
<comment type="caution">
    <text evidence="7">The sequence shown here is derived from an EMBL/GenBank/DDBJ whole genome shotgun (WGS) entry which is preliminary data.</text>
</comment>
<evidence type="ECO:0000313" key="8">
    <source>
        <dbReference type="Proteomes" id="UP001162131"/>
    </source>
</evidence>
<name>A0AAU9J783_9CILI</name>
<feature type="compositionally biased region" description="Low complexity" evidence="4">
    <location>
        <begin position="382"/>
        <end position="426"/>
    </location>
</feature>
<reference evidence="7" key="1">
    <citation type="submission" date="2021-09" db="EMBL/GenBank/DDBJ databases">
        <authorList>
            <consortium name="AG Swart"/>
            <person name="Singh M."/>
            <person name="Singh A."/>
            <person name="Seah K."/>
            <person name="Emmerich C."/>
        </authorList>
    </citation>
    <scope>NUCLEOTIDE SEQUENCE</scope>
    <source>
        <strain evidence="7">ATCC30299</strain>
    </source>
</reference>
<accession>A0AAU9J783</accession>
<dbReference type="EMBL" id="CAJZBQ010000016">
    <property type="protein sequence ID" value="CAG9316554.1"/>
    <property type="molecule type" value="Genomic_DNA"/>
</dbReference>
<dbReference type="InterPro" id="IPR016201">
    <property type="entry name" value="PSI"/>
</dbReference>
<evidence type="ECO:0000256" key="2">
    <source>
        <dbReference type="ARBA" id="ARBA00023136"/>
    </source>
</evidence>